<proteinExistence type="predicted"/>
<protein>
    <recommendedName>
        <fullName evidence="3">Hemolytic protein HlpA-like protein</fullName>
    </recommendedName>
</protein>
<dbReference type="EMBL" id="JANIBJ010000004">
    <property type="protein sequence ID" value="MCQ8103082.1"/>
    <property type="molecule type" value="Genomic_DNA"/>
</dbReference>
<keyword evidence="2" id="KW-1185">Reference proteome</keyword>
<reference evidence="1 2" key="1">
    <citation type="submission" date="2022-07" db="EMBL/GenBank/DDBJ databases">
        <title>Methylomonas rivi sp. nov., Methylomonas rosea sp. nov., Methylomonas aureus sp. nov. and Methylomonas subterranea sp. nov., four novel methanotrophs isolated from a freshwater creek and the deep terrestrial subsurface.</title>
        <authorList>
            <person name="Abin C."/>
            <person name="Sankaranarayanan K."/>
            <person name="Garner C."/>
            <person name="Sindelar R."/>
            <person name="Kotary K."/>
            <person name="Garner R."/>
            <person name="Barclay S."/>
            <person name="Lawson P."/>
            <person name="Krumholz L."/>
        </authorList>
    </citation>
    <scope>NUCLEOTIDE SEQUENCE [LARGE SCALE GENOMIC DNA]</scope>
    <source>
        <strain evidence="1 2">SURF-2</strain>
    </source>
</reference>
<dbReference type="Proteomes" id="UP001524499">
    <property type="component" value="Unassembled WGS sequence"/>
</dbReference>
<evidence type="ECO:0000313" key="2">
    <source>
        <dbReference type="Proteomes" id="UP001524499"/>
    </source>
</evidence>
<accession>A0ABT1TD96</accession>
<organism evidence="1 2">
    <name type="scientific">Methylomonas subterranea</name>
    <dbReference type="NCBI Taxonomy" id="2952225"/>
    <lineage>
        <taxon>Bacteria</taxon>
        <taxon>Pseudomonadati</taxon>
        <taxon>Pseudomonadota</taxon>
        <taxon>Gammaproteobacteria</taxon>
        <taxon>Methylococcales</taxon>
        <taxon>Methylococcaceae</taxon>
        <taxon>Methylomonas</taxon>
    </lineage>
</organism>
<evidence type="ECO:0008006" key="3">
    <source>
        <dbReference type="Google" id="ProtNLM"/>
    </source>
</evidence>
<dbReference type="SUPFAM" id="SSF53448">
    <property type="entry name" value="Nucleotide-diphospho-sugar transferases"/>
    <property type="match status" value="1"/>
</dbReference>
<comment type="caution">
    <text evidence="1">The sequence shown here is derived from an EMBL/GenBank/DDBJ whole genome shotgun (WGS) entry which is preliminary data.</text>
</comment>
<dbReference type="Gene3D" id="3.90.550.10">
    <property type="entry name" value="Spore Coat Polysaccharide Biosynthesis Protein SpsA, Chain A"/>
    <property type="match status" value="1"/>
</dbReference>
<dbReference type="RefSeq" id="WP_256600750.1">
    <property type="nucleotide sequence ID" value="NZ_JANIBJ010000004.1"/>
</dbReference>
<name>A0ABT1TD96_9GAMM</name>
<evidence type="ECO:0000313" key="1">
    <source>
        <dbReference type="EMBL" id="MCQ8103082.1"/>
    </source>
</evidence>
<sequence>MNGFNVPVAILNFNRPQMTRRVFEMVKQIKPRKLLLVADGPRPNRPDDVRLCAEVRSIFNEIDWECEVHKKFSDINLGSFKSNSSGLNWIFDTVEEAIIIEDDCVPSVSFFRYCEELLERYRDNPNVGVITGYNLGFPAVKNNESYFFSAYTLNWAWASWRRVWKQVDMDMSWWEPRAGKRMLQALFPKRKEWTYWFKLYEQIRKGDRRNAWDYQLILSAFKHSQYCIIPSVNMVSNIGFGPEGTNCFDDSSPMHNQRMFELQFPLIHPPLVQRSGQVDYAVFKSRFYHYVPFSLHWQILSRISLLIKTISPSLHAGLKVNFGKWRSTVNRKKFNHS</sequence>
<gene>
    <name evidence="1" type="ORF">NP590_03090</name>
</gene>
<dbReference type="InterPro" id="IPR029044">
    <property type="entry name" value="Nucleotide-diphossugar_trans"/>
</dbReference>